<dbReference type="GO" id="GO:0098588">
    <property type="term" value="C:bounding membrane of organelle"/>
    <property type="evidence" value="ECO:0007669"/>
    <property type="project" value="UniProtKB-ARBA"/>
</dbReference>
<keyword evidence="3" id="KW-1185">Reference proteome</keyword>
<dbReference type="Proteomes" id="UP001165063">
    <property type="component" value="Unassembled WGS sequence"/>
</dbReference>
<dbReference type="PROSITE" id="PS50236">
    <property type="entry name" value="CHCR"/>
    <property type="match status" value="2"/>
</dbReference>
<dbReference type="InterPro" id="IPR000547">
    <property type="entry name" value="Clathrin_H-chain/VPS_repeat"/>
</dbReference>
<dbReference type="InterPro" id="IPR055358">
    <property type="entry name" value="CHCR"/>
</dbReference>
<proteinExistence type="predicted"/>
<dbReference type="GO" id="GO:0071439">
    <property type="term" value="C:clathrin complex"/>
    <property type="evidence" value="ECO:0007669"/>
    <property type="project" value="TreeGrafter"/>
</dbReference>
<name>A0A9W6WKN1_AMBMO</name>
<gene>
    <name evidence="2" type="ORF">Amon01_000986700</name>
</gene>
<sequence length="339" mass="38795">MEHLKLFWSRINIPKVITACESAHLWPELIFLYCHYEEWDNAALTVMERSETAFEHPSFKEIIVKVSNLEIYYKAINFYVNLHPSLLTDLLAVLIPRLDLPRVVRIFQKSDNLPLIKPFLISVLEKNNSIVNQAYHDLLIEEEDYKSLRSVIDAHDKFDHIGLAERLEKHDLLFFRQIAAIIYRKEKKWNKAIALLKTDKLWSDAIESAALSENTKVATELLTYFVETGNKECFVATLYACYHLIPYDVVLELAWLHNLGDLIKPYEISIAKENQAKLNEVYADLKKREAKERENEVDQETGAGAFGQRLLLTNGTGMNSSTASLGFQPTGAGFGNGGF</sequence>
<reference evidence="2" key="1">
    <citation type="submission" date="2023-04" db="EMBL/GenBank/DDBJ databases">
        <title>Ambrosiozyma monospora NBRC 1965.</title>
        <authorList>
            <person name="Ichikawa N."/>
            <person name="Sato H."/>
            <person name="Tonouchi N."/>
        </authorList>
    </citation>
    <scope>NUCLEOTIDE SEQUENCE</scope>
    <source>
        <strain evidence="2">NBRC 1965</strain>
    </source>
</reference>
<dbReference type="PANTHER" id="PTHR10292:SF1">
    <property type="entry name" value="CLATHRIN HEAVY CHAIN"/>
    <property type="match status" value="1"/>
</dbReference>
<dbReference type="GO" id="GO:0006898">
    <property type="term" value="P:receptor-mediated endocytosis"/>
    <property type="evidence" value="ECO:0007669"/>
    <property type="project" value="TreeGrafter"/>
</dbReference>
<dbReference type="Gene3D" id="1.25.40.730">
    <property type="match status" value="1"/>
</dbReference>
<dbReference type="Pfam" id="PF00637">
    <property type="entry name" value="Clathrin"/>
    <property type="match status" value="2"/>
</dbReference>
<feature type="repeat" description="CHCR" evidence="1">
    <location>
        <begin position="91"/>
        <end position="234"/>
    </location>
</feature>
<dbReference type="GO" id="GO:0005829">
    <property type="term" value="C:cytosol"/>
    <property type="evidence" value="ECO:0007669"/>
    <property type="project" value="GOC"/>
</dbReference>
<accession>A0A9W6WKN1</accession>
<evidence type="ECO:0000313" key="3">
    <source>
        <dbReference type="Proteomes" id="UP001165063"/>
    </source>
</evidence>
<protein>
    <submittedName>
        <fullName evidence="2">Unnamed protein product</fullName>
    </submittedName>
</protein>
<feature type="repeat" description="CHCR" evidence="1">
    <location>
        <begin position="1"/>
        <end position="88"/>
    </location>
</feature>
<dbReference type="SMART" id="SM00299">
    <property type="entry name" value="CLH"/>
    <property type="match status" value="1"/>
</dbReference>
<dbReference type="InterPro" id="IPR016024">
    <property type="entry name" value="ARM-type_fold"/>
</dbReference>
<dbReference type="OrthoDB" id="2113814at2759"/>
<dbReference type="Gene3D" id="1.25.40.10">
    <property type="entry name" value="Tetratricopeptide repeat domain"/>
    <property type="match status" value="1"/>
</dbReference>
<dbReference type="SUPFAM" id="SSF48371">
    <property type="entry name" value="ARM repeat"/>
    <property type="match status" value="1"/>
</dbReference>
<dbReference type="GO" id="GO:0030479">
    <property type="term" value="C:actin cortical patch"/>
    <property type="evidence" value="ECO:0007669"/>
    <property type="project" value="TreeGrafter"/>
</dbReference>
<comment type="caution">
    <text evidence="2">The sequence shown here is derived from an EMBL/GenBank/DDBJ whole genome shotgun (WGS) entry which is preliminary data.</text>
</comment>
<dbReference type="GO" id="GO:0032051">
    <property type="term" value="F:clathrin light chain binding"/>
    <property type="evidence" value="ECO:0007669"/>
    <property type="project" value="TreeGrafter"/>
</dbReference>
<dbReference type="InterPro" id="IPR011990">
    <property type="entry name" value="TPR-like_helical_dom_sf"/>
</dbReference>
<evidence type="ECO:0000313" key="2">
    <source>
        <dbReference type="EMBL" id="GME80560.1"/>
    </source>
</evidence>
<evidence type="ECO:0000256" key="1">
    <source>
        <dbReference type="PROSITE-ProRule" id="PRU01006"/>
    </source>
</evidence>
<dbReference type="GO" id="GO:0006895">
    <property type="term" value="P:Golgi to endosome transport"/>
    <property type="evidence" value="ECO:0007669"/>
    <property type="project" value="TreeGrafter"/>
</dbReference>
<dbReference type="PANTHER" id="PTHR10292">
    <property type="entry name" value="CLATHRIN HEAVY CHAIN RELATED"/>
    <property type="match status" value="1"/>
</dbReference>
<dbReference type="EMBL" id="BSXU01014277">
    <property type="protein sequence ID" value="GME80560.1"/>
    <property type="molecule type" value="Genomic_DNA"/>
</dbReference>
<dbReference type="AlphaFoldDB" id="A0A9W6WKN1"/>
<organism evidence="2 3">
    <name type="scientific">Ambrosiozyma monospora</name>
    <name type="common">Yeast</name>
    <name type="synonym">Endomycopsis monosporus</name>
    <dbReference type="NCBI Taxonomy" id="43982"/>
    <lineage>
        <taxon>Eukaryota</taxon>
        <taxon>Fungi</taxon>
        <taxon>Dikarya</taxon>
        <taxon>Ascomycota</taxon>
        <taxon>Saccharomycotina</taxon>
        <taxon>Pichiomycetes</taxon>
        <taxon>Pichiales</taxon>
        <taxon>Pichiaceae</taxon>
        <taxon>Ambrosiozyma</taxon>
    </lineage>
</organism>
<dbReference type="GO" id="GO:0006886">
    <property type="term" value="P:intracellular protein transport"/>
    <property type="evidence" value="ECO:0007669"/>
    <property type="project" value="UniProtKB-UniRule"/>
</dbReference>